<gene>
    <name evidence="2" type="ORF">E1A91_A13G101600v1</name>
</gene>
<keyword evidence="3" id="KW-1185">Reference proteome</keyword>
<name>A0A5D2WG21_GOSMU</name>
<reference evidence="2 3" key="1">
    <citation type="submission" date="2019-07" db="EMBL/GenBank/DDBJ databases">
        <title>WGS assembly of Gossypium mustelinum.</title>
        <authorList>
            <person name="Chen Z.J."/>
            <person name="Sreedasyam A."/>
            <person name="Ando A."/>
            <person name="Song Q."/>
            <person name="De L."/>
            <person name="Hulse-Kemp A."/>
            <person name="Ding M."/>
            <person name="Ye W."/>
            <person name="Kirkbride R."/>
            <person name="Jenkins J."/>
            <person name="Plott C."/>
            <person name="Lovell J."/>
            <person name="Lin Y.-M."/>
            <person name="Vaughn R."/>
            <person name="Liu B."/>
            <person name="Li W."/>
            <person name="Simpson S."/>
            <person name="Scheffler B."/>
            <person name="Saski C."/>
            <person name="Grover C."/>
            <person name="Hu G."/>
            <person name="Conover J."/>
            <person name="Carlson J."/>
            <person name="Shu S."/>
            <person name="Boston L."/>
            <person name="Williams M."/>
            <person name="Peterson D."/>
            <person name="Mcgee K."/>
            <person name="Jones D."/>
            <person name="Wendel J."/>
            <person name="Stelly D."/>
            <person name="Grimwood J."/>
            <person name="Schmutz J."/>
        </authorList>
    </citation>
    <scope>NUCLEOTIDE SEQUENCE [LARGE SCALE GENOMIC DNA]</scope>
    <source>
        <strain evidence="2">1408120.09</strain>
    </source>
</reference>
<feature type="signal peptide" evidence="1">
    <location>
        <begin position="1"/>
        <end position="16"/>
    </location>
</feature>
<protein>
    <submittedName>
        <fullName evidence="2">Uncharacterized protein</fullName>
    </submittedName>
</protein>
<dbReference type="AlphaFoldDB" id="A0A5D2WG21"/>
<evidence type="ECO:0000313" key="2">
    <source>
        <dbReference type="EMBL" id="TYJ00672.1"/>
    </source>
</evidence>
<accession>A0A5D2WG21</accession>
<dbReference type="EMBL" id="CM017648">
    <property type="protein sequence ID" value="TYJ00672.1"/>
    <property type="molecule type" value="Genomic_DNA"/>
</dbReference>
<dbReference type="Proteomes" id="UP000323597">
    <property type="component" value="Chromosome A13"/>
</dbReference>
<organism evidence="2 3">
    <name type="scientific">Gossypium mustelinum</name>
    <name type="common">Cotton</name>
    <name type="synonym">Gossypium caicoense</name>
    <dbReference type="NCBI Taxonomy" id="34275"/>
    <lineage>
        <taxon>Eukaryota</taxon>
        <taxon>Viridiplantae</taxon>
        <taxon>Streptophyta</taxon>
        <taxon>Embryophyta</taxon>
        <taxon>Tracheophyta</taxon>
        <taxon>Spermatophyta</taxon>
        <taxon>Magnoliopsida</taxon>
        <taxon>eudicotyledons</taxon>
        <taxon>Gunneridae</taxon>
        <taxon>Pentapetalae</taxon>
        <taxon>rosids</taxon>
        <taxon>malvids</taxon>
        <taxon>Malvales</taxon>
        <taxon>Malvaceae</taxon>
        <taxon>Malvoideae</taxon>
        <taxon>Gossypium</taxon>
    </lineage>
</organism>
<keyword evidence="1" id="KW-0732">Signal</keyword>
<sequence length="175" mass="20394">MILILLLISLMKRIRLEIGIQIHYLGLMRMSYFGLLRVRNPLFQDKLDMLVRPRLLRIMPVQGMIHRILLFYSRCVVLQRMKETVDSKVPSSDLGAFERAASANDSTDTTQKFPTWKEMGFLRKGVGNHRRTSNLTVLSNLEPTTLHILYCYRRHEYQLDYGTRTPEIGELLTAP</sequence>
<evidence type="ECO:0000256" key="1">
    <source>
        <dbReference type="SAM" id="SignalP"/>
    </source>
</evidence>
<proteinExistence type="predicted"/>
<evidence type="ECO:0000313" key="3">
    <source>
        <dbReference type="Proteomes" id="UP000323597"/>
    </source>
</evidence>
<feature type="chain" id="PRO_5022791057" evidence="1">
    <location>
        <begin position="17"/>
        <end position="175"/>
    </location>
</feature>